<name>C6HCN2_AJECH</name>
<accession>C6HCN2</accession>
<dbReference type="HOGENOM" id="CLU_1694996_0_0_1"/>
<reference evidence="2" key="1">
    <citation type="submission" date="2009-05" db="EMBL/GenBank/DDBJ databases">
        <title>The genome sequence of Ajellomyces capsulatus strain H143.</title>
        <authorList>
            <person name="Champion M."/>
            <person name="Cuomo C.A."/>
            <person name="Ma L.-J."/>
            <person name="Henn M.R."/>
            <person name="Sil A."/>
            <person name="Goldman B."/>
            <person name="Young S.K."/>
            <person name="Kodira C.D."/>
            <person name="Zeng Q."/>
            <person name="Koehrsen M."/>
            <person name="Alvarado L."/>
            <person name="Berlin A.M."/>
            <person name="Borenstein D."/>
            <person name="Chen Z."/>
            <person name="Engels R."/>
            <person name="Freedman E."/>
            <person name="Gellesch M."/>
            <person name="Goldberg J."/>
            <person name="Griggs A."/>
            <person name="Gujja S."/>
            <person name="Heiman D.I."/>
            <person name="Hepburn T.A."/>
            <person name="Howarth C."/>
            <person name="Jen D."/>
            <person name="Larson L."/>
            <person name="Lewis B."/>
            <person name="Mehta T."/>
            <person name="Park D."/>
            <person name="Pearson M."/>
            <person name="Roberts A."/>
            <person name="Saif S."/>
            <person name="Shea T.D."/>
            <person name="Shenoy N."/>
            <person name="Sisk P."/>
            <person name="Stolte C."/>
            <person name="Sykes S."/>
            <person name="Walk T."/>
            <person name="White J."/>
            <person name="Yandava C."/>
            <person name="Klein B."/>
            <person name="McEwen J.G."/>
            <person name="Puccia R."/>
            <person name="Goldman G.H."/>
            <person name="Felipe M.S."/>
            <person name="Nino-Vega G."/>
            <person name="San-Blas G."/>
            <person name="Taylor J.W."/>
            <person name="Mendoza L."/>
            <person name="Galagan J.E."/>
            <person name="Nusbaum C."/>
            <person name="Birren B.W."/>
        </authorList>
    </citation>
    <scope>NUCLEOTIDE SEQUENCE [LARGE SCALE GENOMIC DNA]</scope>
    <source>
        <strain evidence="2">H143</strain>
    </source>
</reference>
<organism evidence="1 2">
    <name type="scientific">Ajellomyces capsulatus (strain H143)</name>
    <name type="common">Darling's disease fungus</name>
    <name type="synonym">Histoplasma capsulatum</name>
    <dbReference type="NCBI Taxonomy" id="544712"/>
    <lineage>
        <taxon>Eukaryota</taxon>
        <taxon>Fungi</taxon>
        <taxon>Dikarya</taxon>
        <taxon>Ascomycota</taxon>
        <taxon>Pezizomycotina</taxon>
        <taxon>Eurotiomycetes</taxon>
        <taxon>Eurotiomycetidae</taxon>
        <taxon>Onygenales</taxon>
        <taxon>Ajellomycetaceae</taxon>
        <taxon>Histoplasma</taxon>
    </lineage>
</organism>
<dbReference type="VEuPathDB" id="FungiDB:HCDG_03781"/>
<proteinExistence type="predicted"/>
<evidence type="ECO:0000313" key="2">
    <source>
        <dbReference type="Proteomes" id="UP000002624"/>
    </source>
</evidence>
<protein>
    <submittedName>
        <fullName evidence="1">Uncharacterized protein</fullName>
    </submittedName>
</protein>
<evidence type="ECO:0000313" key="1">
    <source>
        <dbReference type="EMBL" id="EER42322.1"/>
    </source>
</evidence>
<gene>
    <name evidence="1" type="ORF">HCDG_03781</name>
</gene>
<dbReference type="EMBL" id="GG692422">
    <property type="protein sequence ID" value="EER42322.1"/>
    <property type="molecule type" value="Genomic_DNA"/>
</dbReference>
<sequence length="155" mass="17363">MAIEGGSRKGIWAETEPPMATEQESVDLSMWQDDGTSPDVAASSTRIFDRLTGTSQRTGHLCCRSGGQLIIRVWLFGRYLCIPLSSHGSIQPSLSKINDSVWRFGRRLFYRYHTLRSAGLPENNGRGSDSSGSYATAIQPRLTREKAWLQLWHDC</sequence>
<dbReference type="Proteomes" id="UP000002624">
    <property type="component" value="Unassembled WGS sequence"/>
</dbReference>
<dbReference type="AlphaFoldDB" id="C6HCN2"/>
<dbReference type="OrthoDB" id="10413345at2759"/>